<organism evidence="2 3">
    <name type="scientific">Portunus trituberculatus</name>
    <name type="common">Swimming crab</name>
    <name type="synonym">Neptunus trituberculatus</name>
    <dbReference type="NCBI Taxonomy" id="210409"/>
    <lineage>
        <taxon>Eukaryota</taxon>
        <taxon>Metazoa</taxon>
        <taxon>Ecdysozoa</taxon>
        <taxon>Arthropoda</taxon>
        <taxon>Crustacea</taxon>
        <taxon>Multicrustacea</taxon>
        <taxon>Malacostraca</taxon>
        <taxon>Eumalacostraca</taxon>
        <taxon>Eucarida</taxon>
        <taxon>Decapoda</taxon>
        <taxon>Pleocyemata</taxon>
        <taxon>Brachyura</taxon>
        <taxon>Eubrachyura</taxon>
        <taxon>Portunoidea</taxon>
        <taxon>Portunidae</taxon>
        <taxon>Portuninae</taxon>
        <taxon>Portunus</taxon>
    </lineage>
</organism>
<comment type="caution">
    <text evidence="2">The sequence shown here is derived from an EMBL/GenBank/DDBJ whole genome shotgun (WGS) entry which is preliminary data.</text>
</comment>
<feature type="compositionally biased region" description="Basic and acidic residues" evidence="1">
    <location>
        <begin position="123"/>
        <end position="135"/>
    </location>
</feature>
<dbReference type="Proteomes" id="UP000324222">
    <property type="component" value="Unassembled WGS sequence"/>
</dbReference>
<evidence type="ECO:0000313" key="2">
    <source>
        <dbReference type="EMBL" id="MPC31349.1"/>
    </source>
</evidence>
<name>A0A5B7EDD1_PORTR</name>
<keyword evidence="3" id="KW-1185">Reference proteome</keyword>
<feature type="compositionally biased region" description="Basic residues" evidence="1">
    <location>
        <begin position="113"/>
        <end position="122"/>
    </location>
</feature>
<proteinExistence type="predicted"/>
<feature type="region of interest" description="Disordered" evidence="1">
    <location>
        <begin position="95"/>
        <end position="135"/>
    </location>
</feature>
<accession>A0A5B7EDD1</accession>
<evidence type="ECO:0000256" key="1">
    <source>
        <dbReference type="SAM" id="MobiDB-lite"/>
    </source>
</evidence>
<gene>
    <name evidence="2" type="ORF">E2C01_024635</name>
</gene>
<protein>
    <submittedName>
        <fullName evidence="2">Uncharacterized protein</fullName>
    </submittedName>
</protein>
<reference evidence="2" key="1">
    <citation type="submission" date="2019-05" db="EMBL/GenBank/DDBJ databases">
        <title>Another draft genome of Portunus trituberculatus and its Hox gene families provides insights of decapod evolution.</title>
        <authorList>
            <person name="Jeong J.-H."/>
            <person name="Song I."/>
            <person name="Kim S."/>
            <person name="Choi T."/>
            <person name="Kim D."/>
            <person name="Ryu S."/>
            <person name="Kim W."/>
        </authorList>
    </citation>
    <scope>NUCLEOTIDE SEQUENCE [LARGE SCALE GENOMIC DNA]</scope>
    <source>
        <tissue evidence="2">Muscle</tissue>
    </source>
</reference>
<sequence>MPPPRDLQSARGCHQRDLRSHNAPLALPIHATQEGDVMEIHHHSTTTTTTIKTVIITTTTTTTTSTLTVHGKQCHGEEGQNALQMVRWTLQCCDAPPELPQQHSHHREEQHLQRHQHPHVPHRLAEELRNGENNG</sequence>
<dbReference type="EMBL" id="VSRR010002418">
    <property type="protein sequence ID" value="MPC31349.1"/>
    <property type="molecule type" value="Genomic_DNA"/>
</dbReference>
<evidence type="ECO:0000313" key="3">
    <source>
        <dbReference type="Proteomes" id="UP000324222"/>
    </source>
</evidence>
<dbReference type="AlphaFoldDB" id="A0A5B7EDD1"/>